<evidence type="ECO:0000313" key="3">
    <source>
        <dbReference type="Proteomes" id="UP000257706"/>
    </source>
</evidence>
<reference evidence="2 3" key="1">
    <citation type="journal article" date="2018" name="Nat. Biotechnol.">
        <title>A standardized bacterial taxonomy based on genome phylogeny substantially revises the tree of life.</title>
        <authorList>
            <person name="Parks D.H."/>
            <person name="Chuvochina M."/>
            <person name="Waite D.W."/>
            <person name="Rinke C."/>
            <person name="Skarshewski A."/>
            <person name="Chaumeil P.A."/>
            <person name="Hugenholtz P."/>
        </authorList>
    </citation>
    <scope>NUCLEOTIDE SEQUENCE [LARGE SCALE GENOMIC DNA]</scope>
    <source>
        <strain evidence="2">UBA8739</strain>
    </source>
</reference>
<organism evidence="2 3">
    <name type="scientific">Tistrella mobilis</name>
    <dbReference type="NCBI Taxonomy" id="171437"/>
    <lineage>
        <taxon>Bacteria</taxon>
        <taxon>Pseudomonadati</taxon>
        <taxon>Pseudomonadota</taxon>
        <taxon>Alphaproteobacteria</taxon>
        <taxon>Geminicoccales</taxon>
        <taxon>Geminicoccaceae</taxon>
        <taxon>Tistrella</taxon>
    </lineage>
</organism>
<dbReference type="Pfam" id="PF01936">
    <property type="entry name" value="NYN"/>
    <property type="match status" value="1"/>
</dbReference>
<name>A0A3B9II73_9PROT</name>
<feature type="domain" description="NYN" evidence="1">
    <location>
        <begin position="24"/>
        <end position="171"/>
    </location>
</feature>
<gene>
    <name evidence="2" type="ORF">DCK97_09110</name>
</gene>
<comment type="caution">
    <text evidence="2">The sequence shown here is derived from an EMBL/GenBank/DDBJ whole genome shotgun (WGS) entry which is preliminary data.</text>
</comment>
<dbReference type="InterPro" id="IPR021139">
    <property type="entry name" value="NYN"/>
</dbReference>
<sequence length="179" mass="19943">MSDWIYVDNSNVFIEGKRVSAVRNGLVPTIGDASQHDVLDNTYRMSFGKLYQFVAGNNKATTARAMLFGSRPPQNDVIWQIAEQAGFEVIVQDRNAANKEKKIDTGIVAAMTRDAYRNAKSGDIFTIVSGDNDYVPAVDQLIKDGFQVDVVFWGHAARELREVATNFISLDPHIDALRF</sequence>
<evidence type="ECO:0000313" key="2">
    <source>
        <dbReference type="EMBL" id="HAE47564.1"/>
    </source>
</evidence>
<dbReference type="AlphaFoldDB" id="A0A3B9II73"/>
<dbReference type="Proteomes" id="UP000257706">
    <property type="component" value="Unassembled WGS sequence"/>
</dbReference>
<evidence type="ECO:0000259" key="1">
    <source>
        <dbReference type="Pfam" id="PF01936"/>
    </source>
</evidence>
<protein>
    <submittedName>
        <fullName evidence="2">NYN domain-containing protein</fullName>
    </submittedName>
</protein>
<dbReference type="GO" id="GO:0004540">
    <property type="term" value="F:RNA nuclease activity"/>
    <property type="evidence" value="ECO:0007669"/>
    <property type="project" value="InterPro"/>
</dbReference>
<dbReference type="Gene3D" id="3.40.50.1010">
    <property type="entry name" value="5'-nuclease"/>
    <property type="match status" value="1"/>
</dbReference>
<accession>A0A3B9II73</accession>
<proteinExistence type="predicted"/>
<dbReference type="EMBL" id="DMAI01000140">
    <property type="protein sequence ID" value="HAE47564.1"/>
    <property type="molecule type" value="Genomic_DNA"/>
</dbReference>